<evidence type="ECO:0000256" key="5">
    <source>
        <dbReference type="ARBA" id="ARBA00023136"/>
    </source>
</evidence>
<dbReference type="GO" id="GO:0016020">
    <property type="term" value="C:membrane"/>
    <property type="evidence" value="ECO:0007669"/>
    <property type="project" value="UniProtKB-SubCell"/>
</dbReference>
<sequence>MIHIYSYVSVLPKTLPCLRMQIACRRNRRRRDSTCQEMTGRNQPGSQERNCNYTVSRVLAPPYIKLENSGPLGLFGFAVTTFVLGLYSFGVKALIKEYSDSLFS</sequence>
<dbReference type="Proteomes" id="UP000283841">
    <property type="component" value="Unassembled WGS sequence"/>
</dbReference>
<dbReference type="AlphaFoldDB" id="A0A443HRD7"/>
<evidence type="ECO:0000313" key="7">
    <source>
        <dbReference type="EMBL" id="RWQ94386.1"/>
    </source>
</evidence>
<feature type="transmembrane region" description="Helical" evidence="6">
    <location>
        <begin position="72"/>
        <end position="95"/>
    </location>
</feature>
<dbReference type="GeneID" id="39600080"/>
<accession>A0A443HRD7</accession>
<keyword evidence="3 6" id="KW-0812">Transmembrane</keyword>
<dbReference type="InterPro" id="IPR000791">
    <property type="entry name" value="Gpr1/Fun34/SatP-like"/>
</dbReference>
<dbReference type="EMBL" id="RCNU01000007">
    <property type="protein sequence ID" value="RWQ94386.1"/>
    <property type="molecule type" value="Genomic_DNA"/>
</dbReference>
<name>A0A443HRD7_BYSSP</name>
<evidence type="ECO:0000256" key="4">
    <source>
        <dbReference type="ARBA" id="ARBA00022989"/>
    </source>
</evidence>
<proteinExistence type="inferred from homology"/>
<keyword evidence="8" id="KW-1185">Reference proteome</keyword>
<keyword evidence="4 6" id="KW-1133">Transmembrane helix</keyword>
<gene>
    <name evidence="7" type="ORF">C8Q69DRAFT_470040</name>
</gene>
<comment type="subcellular location">
    <subcellularLocation>
        <location evidence="1">Membrane</location>
        <topology evidence="1">Multi-pass membrane protein</topology>
    </subcellularLocation>
</comment>
<dbReference type="Pfam" id="PF01184">
    <property type="entry name" value="Gpr1_Fun34_YaaH"/>
    <property type="match status" value="1"/>
</dbReference>
<comment type="similarity">
    <text evidence="2">Belongs to the acetate uptake transporter (AceTr) (TC 2.A.96) family.</text>
</comment>
<keyword evidence="5 6" id="KW-0472">Membrane</keyword>
<comment type="caution">
    <text evidence="7">The sequence shown here is derived from an EMBL/GenBank/DDBJ whole genome shotgun (WGS) entry which is preliminary data.</text>
</comment>
<evidence type="ECO:0000256" key="2">
    <source>
        <dbReference type="ARBA" id="ARBA00005587"/>
    </source>
</evidence>
<evidence type="ECO:0000256" key="6">
    <source>
        <dbReference type="SAM" id="Phobius"/>
    </source>
</evidence>
<protein>
    <submittedName>
        <fullName evidence="7">Uncharacterized protein</fullName>
    </submittedName>
</protein>
<organism evidence="7 8">
    <name type="scientific">Byssochlamys spectabilis</name>
    <name type="common">Paecilomyces variotii</name>
    <dbReference type="NCBI Taxonomy" id="264951"/>
    <lineage>
        <taxon>Eukaryota</taxon>
        <taxon>Fungi</taxon>
        <taxon>Dikarya</taxon>
        <taxon>Ascomycota</taxon>
        <taxon>Pezizomycotina</taxon>
        <taxon>Eurotiomycetes</taxon>
        <taxon>Eurotiomycetidae</taxon>
        <taxon>Eurotiales</taxon>
        <taxon>Thermoascaceae</taxon>
        <taxon>Paecilomyces</taxon>
    </lineage>
</organism>
<evidence type="ECO:0000313" key="8">
    <source>
        <dbReference type="Proteomes" id="UP000283841"/>
    </source>
</evidence>
<reference evidence="7 8" key="1">
    <citation type="journal article" date="2018" name="Front. Microbiol.">
        <title>Genomic and genetic insights into a cosmopolitan fungus, Paecilomyces variotii (Eurotiales).</title>
        <authorList>
            <person name="Urquhart A.S."/>
            <person name="Mondo S.J."/>
            <person name="Makela M.R."/>
            <person name="Hane J.K."/>
            <person name="Wiebenga A."/>
            <person name="He G."/>
            <person name="Mihaltcheva S."/>
            <person name="Pangilinan J."/>
            <person name="Lipzen A."/>
            <person name="Barry K."/>
            <person name="de Vries R.P."/>
            <person name="Grigoriev I.V."/>
            <person name="Idnurm A."/>
        </authorList>
    </citation>
    <scope>NUCLEOTIDE SEQUENCE [LARGE SCALE GENOMIC DNA]</scope>
    <source>
        <strain evidence="7 8">CBS 101075</strain>
    </source>
</reference>
<dbReference type="RefSeq" id="XP_028484031.1">
    <property type="nucleotide sequence ID" value="XM_028630803.1"/>
</dbReference>
<evidence type="ECO:0000256" key="3">
    <source>
        <dbReference type="ARBA" id="ARBA00022692"/>
    </source>
</evidence>
<dbReference type="VEuPathDB" id="FungiDB:C8Q69DRAFT_470040"/>
<evidence type="ECO:0000256" key="1">
    <source>
        <dbReference type="ARBA" id="ARBA00004141"/>
    </source>
</evidence>